<evidence type="ECO:0000256" key="1">
    <source>
        <dbReference type="SAM" id="Phobius"/>
    </source>
</evidence>
<dbReference type="Proteomes" id="UP000011566">
    <property type="component" value="Unassembled WGS sequence"/>
</dbReference>
<dbReference type="RefSeq" id="WP_007694315.1">
    <property type="nucleotide sequence ID" value="NZ_AJRK01000020.1"/>
</dbReference>
<dbReference type="EMBL" id="AOMB01000033">
    <property type="protein sequence ID" value="EMA37777.1"/>
    <property type="molecule type" value="Genomic_DNA"/>
</dbReference>
<keyword evidence="1" id="KW-0472">Membrane</keyword>
<keyword evidence="3" id="KW-1185">Reference proteome</keyword>
<keyword evidence="1" id="KW-0812">Transmembrane</keyword>
<proteinExistence type="predicted"/>
<keyword evidence="1" id="KW-1133">Transmembrane helix</keyword>
<evidence type="ECO:0000313" key="3">
    <source>
        <dbReference type="Proteomes" id="UP000011566"/>
    </source>
</evidence>
<reference evidence="2 3" key="1">
    <citation type="journal article" date="2014" name="PLoS Genet.">
        <title>Phylogenetically driven sequencing of extremely halophilic archaea reveals strategies for static and dynamic osmo-response.</title>
        <authorList>
            <person name="Becker E.A."/>
            <person name="Seitzer P.M."/>
            <person name="Tritt A."/>
            <person name="Larsen D."/>
            <person name="Krusor M."/>
            <person name="Yao A.I."/>
            <person name="Wu D."/>
            <person name="Madern D."/>
            <person name="Eisen J.A."/>
            <person name="Darling A.E."/>
            <person name="Facciotti M.T."/>
        </authorList>
    </citation>
    <scope>NUCLEOTIDE SEQUENCE [LARGE SCALE GENOMIC DNA]</scope>
    <source>
        <strain evidence="2 3">100A6</strain>
    </source>
</reference>
<sequence length="72" mass="7719">MSTLAGRIEWQSPWLHGAIGFFTWVLAQPLAGVLFWDGAAGTIDIATIVVGLIAGIVAAGYHLILTRHEYPS</sequence>
<comment type="caution">
    <text evidence="2">The sequence shown here is derived from an EMBL/GenBank/DDBJ whole genome shotgun (WGS) entry which is preliminary data.</text>
</comment>
<evidence type="ECO:0000313" key="2">
    <source>
        <dbReference type="EMBL" id="EMA37777.1"/>
    </source>
</evidence>
<protein>
    <submittedName>
        <fullName evidence="2">Uncharacterized protein</fullName>
    </submittedName>
</protein>
<dbReference type="AlphaFoldDB" id="M0LW13"/>
<accession>M0LW13</accession>
<name>M0LW13_9EURY</name>
<feature type="transmembrane region" description="Helical" evidence="1">
    <location>
        <begin position="43"/>
        <end position="64"/>
    </location>
</feature>
<gene>
    <name evidence="2" type="ORF">C447_12415</name>
</gene>
<organism evidence="2 3">
    <name type="scientific">Halococcus hamelinensis 100A6</name>
    <dbReference type="NCBI Taxonomy" id="1132509"/>
    <lineage>
        <taxon>Archaea</taxon>
        <taxon>Methanobacteriati</taxon>
        <taxon>Methanobacteriota</taxon>
        <taxon>Stenosarchaea group</taxon>
        <taxon>Halobacteria</taxon>
        <taxon>Halobacteriales</taxon>
        <taxon>Halococcaceae</taxon>
        <taxon>Halococcus</taxon>
    </lineage>
</organism>
<feature type="transmembrane region" description="Helical" evidence="1">
    <location>
        <begin position="14"/>
        <end position="36"/>
    </location>
</feature>
<dbReference type="PATRIC" id="fig|1132509.6.peg.2848"/>